<evidence type="ECO:0000313" key="12">
    <source>
        <dbReference type="EMBL" id="AXY26404.1"/>
    </source>
</evidence>
<sequence length="577" mass="65347">MRFIWQYLRHYKKEIALIILGTLGFVAVTLGLPTLLAEMIDKAILPQNTSLLWRYAAWMLALSILGLLGRTLTTYMASRTVNDMTMQIRNDTYTKMQQLSHHEFQEFGVPSLTTRITTDAFMILQFTEMMLRQGTAAPLMILISIFMIWKTSPSLGLFVLPVAPIIFLFVMLIARITLPISERQQRNLDKINRILRESITGLRVLRAFNREPFQHGRFQEVNAAYRKTTSQLFKLMAITPAVFSLLLNIVIIVILWFGAGYIQQGNLQVGTLVAFIEYVFHALYSLTLFANIFMMYPRATVSAKRLQEVLDVPISVQNPDQPVTETQEIGSLEFRDVDFAYPDASEPVLRNISFKTRPGETTAFIGSTGSGKSTIVKLIPRFYDVTKGQILVDGVDVRDYDLKTLRSKIGFTPQKALLFTGDISENLRYGKFDATEADMDRATDISQAREFIERLDTKYRTEIAEGGTNLSGGQRQRLSIARSIIKGREIYIFDDSFSALDYKTDAAVRQSLREETKDASTIIVAQRVGTIMHADQIIVLDKGEIAAQGTHQELLRTSDIYYEIASSQLSKEELALE</sequence>
<evidence type="ECO:0000256" key="8">
    <source>
        <dbReference type="ARBA" id="ARBA00023136"/>
    </source>
</evidence>
<keyword evidence="2" id="KW-0813">Transport</keyword>
<dbReference type="Pfam" id="PF00664">
    <property type="entry name" value="ABC_membrane"/>
    <property type="match status" value="1"/>
</dbReference>
<feature type="transmembrane region" description="Helical" evidence="9">
    <location>
        <begin position="130"/>
        <end position="149"/>
    </location>
</feature>
<feature type="transmembrane region" description="Helical" evidence="9">
    <location>
        <begin position="235"/>
        <end position="258"/>
    </location>
</feature>
<dbReference type="Proteomes" id="UP000263232">
    <property type="component" value="Chromosome"/>
</dbReference>
<gene>
    <name evidence="12" type="ORF">CL176_10595</name>
</gene>
<feature type="transmembrane region" description="Helical" evidence="9">
    <location>
        <begin position="155"/>
        <end position="178"/>
    </location>
</feature>
<keyword evidence="7 9" id="KW-1133">Transmembrane helix</keyword>
<dbReference type="KEGG" id="abae:CL176_10595"/>
<dbReference type="PROSITE" id="PS50929">
    <property type="entry name" value="ABC_TM1F"/>
    <property type="match status" value="1"/>
</dbReference>
<dbReference type="InterPro" id="IPR011527">
    <property type="entry name" value="ABC1_TM_dom"/>
</dbReference>
<name>A0A347WMU7_9LACT</name>
<evidence type="ECO:0000256" key="1">
    <source>
        <dbReference type="ARBA" id="ARBA00004651"/>
    </source>
</evidence>
<dbReference type="Gene3D" id="3.40.50.300">
    <property type="entry name" value="P-loop containing nucleotide triphosphate hydrolases"/>
    <property type="match status" value="1"/>
</dbReference>
<proteinExistence type="predicted"/>
<keyword evidence="13" id="KW-1185">Reference proteome</keyword>
<evidence type="ECO:0000259" key="11">
    <source>
        <dbReference type="PROSITE" id="PS50929"/>
    </source>
</evidence>
<dbReference type="InterPro" id="IPR017871">
    <property type="entry name" value="ABC_transporter-like_CS"/>
</dbReference>
<keyword evidence="3" id="KW-1003">Cell membrane</keyword>
<dbReference type="Gene3D" id="1.20.1560.10">
    <property type="entry name" value="ABC transporter type 1, transmembrane domain"/>
    <property type="match status" value="1"/>
</dbReference>
<protein>
    <submittedName>
        <fullName evidence="12">Multidrug ABC transporter ATP-binding protein</fullName>
    </submittedName>
</protein>
<dbReference type="RefSeq" id="WP_118991263.1">
    <property type="nucleotide sequence ID" value="NZ_CP023434.1"/>
</dbReference>
<dbReference type="GO" id="GO:0005524">
    <property type="term" value="F:ATP binding"/>
    <property type="evidence" value="ECO:0007669"/>
    <property type="project" value="UniProtKB-KW"/>
</dbReference>
<dbReference type="FunFam" id="3.40.50.300:FF:000854">
    <property type="entry name" value="Multidrug ABC transporter ATP-binding protein"/>
    <property type="match status" value="1"/>
</dbReference>
<evidence type="ECO:0000313" key="13">
    <source>
        <dbReference type="Proteomes" id="UP000263232"/>
    </source>
</evidence>
<organism evidence="12 13">
    <name type="scientific">Suicoccus acidiformans</name>
    <dbReference type="NCBI Taxonomy" id="2036206"/>
    <lineage>
        <taxon>Bacteria</taxon>
        <taxon>Bacillati</taxon>
        <taxon>Bacillota</taxon>
        <taxon>Bacilli</taxon>
        <taxon>Lactobacillales</taxon>
        <taxon>Aerococcaceae</taxon>
        <taxon>Suicoccus</taxon>
    </lineage>
</organism>
<dbReference type="InterPro" id="IPR003439">
    <property type="entry name" value="ABC_transporter-like_ATP-bd"/>
</dbReference>
<evidence type="ECO:0000256" key="7">
    <source>
        <dbReference type="ARBA" id="ARBA00022989"/>
    </source>
</evidence>
<evidence type="ECO:0000256" key="6">
    <source>
        <dbReference type="ARBA" id="ARBA00022840"/>
    </source>
</evidence>
<dbReference type="PANTHER" id="PTHR43394:SF1">
    <property type="entry name" value="ATP-BINDING CASSETTE SUB-FAMILY B MEMBER 10, MITOCHONDRIAL"/>
    <property type="match status" value="1"/>
</dbReference>
<reference evidence="12 13" key="1">
    <citation type="submission" date="2017-09" db="EMBL/GenBank/DDBJ databases">
        <title>Complete genome sequence of Oxytococcus suis strain ZY16052.</title>
        <authorList>
            <person name="Li F."/>
        </authorList>
    </citation>
    <scope>NUCLEOTIDE SEQUENCE [LARGE SCALE GENOMIC DNA]</scope>
    <source>
        <strain evidence="12 13">ZY16052</strain>
    </source>
</reference>
<dbReference type="EMBL" id="CP023434">
    <property type="protein sequence ID" value="AXY26404.1"/>
    <property type="molecule type" value="Genomic_DNA"/>
</dbReference>
<evidence type="ECO:0000259" key="10">
    <source>
        <dbReference type="PROSITE" id="PS50893"/>
    </source>
</evidence>
<evidence type="ECO:0000256" key="4">
    <source>
        <dbReference type="ARBA" id="ARBA00022692"/>
    </source>
</evidence>
<dbReference type="InterPro" id="IPR003593">
    <property type="entry name" value="AAA+_ATPase"/>
</dbReference>
<comment type="subcellular location">
    <subcellularLocation>
        <location evidence="1">Cell membrane</location>
        <topology evidence="1">Multi-pass membrane protein</topology>
    </subcellularLocation>
</comment>
<feature type="transmembrane region" description="Helical" evidence="9">
    <location>
        <begin position="15"/>
        <end position="35"/>
    </location>
</feature>
<dbReference type="InterPro" id="IPR039421">
    <property type="entry name" value="Type_1_exporter"/>
</dbReference>
<feature type="transmembrane region" description="Helical" evidence="9">
    <location>
        <begin position="278"/>
        <end position="296"/>
    </location>
</feature>
<feature type="domain" description="ABC transporter" evidence="10">
    <location>
        <begin position="332"/>
        <end position="567"/>
    </location>
</feature>
<dbReference type="PROSITE" id="PS00211">
    <property type="entry name" value="ABC_TRANSPORTER_1"/>
    <property type="match status" value="1"/>
</dbReference>
<keyword evidence="8 9" id="KW-0472">Membrane</keyword>
<evidence type="ECO:0000256" key="3">
    <source>
        <dbReference type="ARBA" id="ARBA00022475"/>
    </source>
</evidence>
<accession>A0A347WMU7</accession>
<keyword evidence="4 9" id="KW-0812">Transmembrane</keyword>
<keyword evidence="6 12" id="KW-0067">ATP-binding</keyword>
<feature type="transmembrane region" description="Helical" evidence="9">
    <location>
        <begin position="55"/>
        <end position="77"/>
    </location>
</feature>
<evidence type="ECO:0000256" key="5">
    <source>
        <dbReference type="ARBA" id="ARBA00022741"/>
    </source>
</evidence>
<dbReference type="Pfam" id="PF00005">
    <property type="entry name" value="ABC_tran"/>
    <property type="match status" value="1"/>
</dbReference>
<dbReference type="SMART" id="SM00382">
    <property type="entry name" value="AAA"/>
    <property type="match status" value="1"/>
</dbReference>
<dbReference type="PROSITE" id="PS50893">
    <property type="entry name" value="ABC_TRANSPORTER_2"/>
    <property type="match status" value="1"/>
</dbReference>
<dbReference type="InterPro" id="IPR027417">
    <property type="entry name" value="P-loop_NTPase"/>
</dbReference>
<evidence type="ECO:0000256" key="9">
    <source>
        <dbReference type="SAM" id="Phobius"/>
    </source>
</evidence>
<dbReference type="GO" id="GO:0015421">
    <property type="term" value="F:ABC-type oligopeptide transporter activity"/>
    <property type="evidence" value="ECO:0007669"/>
    <property type="project" value="TreeGrafter"/>
</dbReference>
<dbReference type="GO" id="GO:0005886">
    <property type="term" value="C:plasma membrane"/>
    <property type="evidence" value="ECO:0007669"/>
    <property type="project" value="UniProtKB-SubCell"/>
</dbReference>
<dbReference type="InterPro" id="IPR036640">
    <property type="entry name" value="ABC1_TM_sf"/>
</dbReference>
<dbReference type="CDD" id="cd18548">
    <property type="entry name" value="ABC_6TM_Tm287_like"/>
    <property type="match status" value="1"/>
</dbReference>
<dbReference type="PANTHER" id="PTHR43394">
    <property type="entry name" value="ATP-DEPENDENT PERMEASE MDL1, MITOCHONDRIAL"/>
    <property type="match status" value="1"/>
</dbReference>
<feature type="domain" description="ABC transmembrane type-1" evidence="11">
    <location>
        <begin position="16"/>
        <end position="298"/>
    </location>
</feature>
<evidence type="ECO:0000256" key="2">
    <source>
        <dbReference type="ARBA" id="ARBA00022448"/>
    </source>
</evidence>
<dbReference type="SUPFAM" id="SSF90123">
    <property type="entry name" value="ABC transporter transmembrane region"/>
    <property type="match status" value="1"/>
</dbReference>
<dbReference type="GO" id="GO:0016887">
    <property type="term" value="F:ATP hydrolysis activity"/>
    <property type="evidence" value="ECO:0007669"/>
    <property type="project" value="InterPro"/>
</dbReference>
<keyword evidence="5" id="KW-0547">Nucleotide-binding</keyword>
<dbReference type="AlphaFoldDB" id="A0A347WMU7"/>
<dbReference type="SUPFAM" id="SSF52540">
    <property type="entry name" value="P-loop containing nucleoside triphosphate hydrolases"/>
    <property type="match status" value="1"/>
</dbReference>
<dbReference type="OrthoDB" id="9770415at2"/>